<feature type="compositionally biased region" description="Polar residues" evidence="1">
    <location>
        <begin position="499"/>
        <end position="523"/>
    </location>
</feature>
<dbReference type="Pfam" id="PF22766">
    <property type="entry name" value="ZW10_C2"/>
    <property type="match status" value="1"/>
</dbReference>
<name>A0A6A6R484_9PEZI</name>
<evidence type="ECO:0000313" key="4">
    <source>
        <dbReference type="Proteomes" id="UP000799750"/>
    </source>
</evidence>
<evidence type="ECO:0000259" key="2">
    <source>
        <dbReference type="Pfam" id="PF22766"/>
    </source>
</evidence>
<evidence type="ECO:0000256" key="1">
    <source>
        <dbReference type="SAM" id="MobiDB-lite"/>
    </source>
</evidence>
<feature type="compositionally biased region" description="Acidic residues" evidence="1">
    <location>
        <begin position="428"/>
        <end position="444"/>
    </location>
</feature>
<protein>
    <recommendedName>
        <fullName evidence="2">ZW10 C-terminal helical domain-containing protein</fullName>
    </recommendedName>
</protein>
<dbReference type="GO" id="GO:0006888">
    <property type="term" value="P:endoplasmic reticulum to Golgi vesicle-mediated transport"/>
    <property type="evidence" value="ECO:0007669"/>
    <property type="project" value="TreeGrafter"/>
</dbReference>
<dbReference type="AlphaFoldDB" id="A0A6A6R484"/>
<evidence type="ECO:0000313" key="3">
    <source>
        <dbReference type="EMBL" id="KAF2499152.1"/>
    </source>
</evidence>
<dbReference type="InterPro" id="IPR055148">
    <property type="entry name" value="ZW10_C_2"/>
</dbReference>
<dbReference type="GO" id="GO:0005737">
    <property type="term" value="C:cytoplasm"/>
    <property type="evidence" value="ECO:0007669"/>
    <property type="project" value="GOC"/>
</dbReference>
<dbReference type="OrthoDB" id="534815at2759"/>
<dbReference type="PANTHER" id="PTHR12205:SF0">
    <property type="entry name" value="CENTROMERE_KINETOCHORE PROTEIN ZW10 HOMOLOG"/>
    <property type="match status" value="1"/>
</dbReference>
<proteinExistence type="predicted"/>
<feature type="domain" description="ZW10 C-terminal helical" evidence="2">
    <location>
        <begin position="699"/>
        <end position="851"/>
    </location>
</feature>
<gene>
    <name evidence="3" type="ORF">BU16DRAFT_454802</name>
</gene>
<dbReference type="Gene3D" id="1.10.357.150">
    <property type="match status" value="1"/>
</dbReference>
<dbReference type="GO" id="GO:1990423">
    <property type="term" value="C:RZZ complex"/>
    <property type="evidence" value="ECO:0007669"/>
    <property type="project" value="TreeGrafter"/>
</dbReference>
<accession>A0A6A6R484</accession>
<organism evidence="3 4">
    <name type="scientific">Lophium mytilinum</name>
    <dbReference type="NCBI Taxonomy" id="390894"/>
    <lineage>
        <taxon>Eukaryota</taxon>
        <taxon>Fungi</taxon>
        <taxon>Dikarya</taxon>
        <taxon>Ascomycota</taxon>
        <taxon>Pezizomycotina</taxon>
        <taxon>Dothideomycetes</taxon>
        <taxon>Pleosporomycetidae</taxon>
        <taxon>Mytilinidiales</taxon>
        <taxon>Mytilinidiaceae</taxon>
        <taxon>Lophium</taxon>
    </lineage>
</organism>
<feature type="compositionally biased region" description="Acidic residues" evidence="1">
    <location>
        <begin position="452"/>
        <end position="469"/>
    </location>
</feature>
<reference evidence="3" key="1">
    <citation type="journal article" date="2020" name="Stud. Mycol.">
        <title>101 Dothideomycetes genomes: a test case for predicting lifestyles and emergence of pathogens.</title>
        <authorList>
            <person name="Haridas S."/>
            <person name="Albert R."/>
            <person name="Binder M."/>
            <person name="Bloem J."/>
            <person name="Labutti K."/>
            <person name="Salamov A."/>
            <person name="Andreopoulos B."/>
            <person name="Baker S."/>
            <person name="Barry K."/>
            <person name="Bills G."/>
            <person name="Bluhm B."/>
            <person name="Cannon C."/>
            <person name="Castanera R."/>
            <person name="Culley D."/>
            <person name="Daum C."/>
            <person name="Ezra D."/>
            <person name="Gonzalez J."/>
            <person name="Henrissat B."/>
            <person name="Kuo A."/>
            <person name="Liang C."/>
            <person name="Lipzen A."/>
            <person name="Lutzoni F."/>
            <person name="Magnuson J."/>
            <person name="Mondo S."/>
            <person name="Nolan M."/>
            <person name="Ohm R."/>
            <person name="Pangilinan J."/>
            <person name="Park H.-J."/>
            <person name="Ramirez L."/>
            <person name="Alfaro M."/>
            <person name="Sun H."/>
            <person name="Tritt A."/>
            <person name="Yoshinaga Y."/>
            <person name="Zwiers L.-H."/>
            <person name="Turgeon B."/>
            <person name="Goodwin S."/>
            <person name="Spatafora J."/>
            <person name="Crous P."/>
            <person name="Grigoriev I."/>
        </authorList>
    </citation>
    <scope>NUCLEOTIDE SEQUENCE</scope>
    <source>
        <strain evidence="3">CBS 269.34</strain>
    </source>
</reference>
<feature type="region of interest" description="Disordered" evidence="1">
    <location>
        <begin position="419"/>
        <end position="485"/>
    </location>
</feature>
<feature type="region of interest" description="Disordered" evidence="1">
    <location>
        <begin position="498"/>
        <end position="523"/>
    </location>
</feature>
<dbReference type="GO" id="GO:0007094">
    <property type="term" value="P:mitotic spindle assembly checkpoint signaling"/>
    <property type="evidence" value="ECO:0007669"/>
    <property type="project" value="TreeGrafter"/>
</dbReference>
<feature type="compositionally biased region" description="Basic and acidic residues" evidence="1">
    <location>
        <begin position="470"/>
        <end position="480"/>
    </location>
</feature>
<dbReference type="PANTHER" id="PTHR12205">
    <property type="entry name" value="CENTROMERE/KINETOCHORE PROTEIN ZW10"/>
    <property type="match status" value="1"/>
</dbReference>
<sequence length="854" mass="93758">MPSQISDEALGSVILHSVTYSSYPESEDVASAELPPSALPHLQKVLEEAREDVKKDIRVVSREAAPDIDGWIAQAKLLQADIQRSKATARAIVQAAEEGKKEAAKAHDAGAKVVLLESELVFNETLVNIVEQMKHISAQLEAAQDDAVQSRVSQALDKLRGIEEIMKGLGSFSDTRVVGLLQSKATILRRAITENATECWNALLVADPSARKITIKDKIQRETLISIDMVVEVLKKLRLFDTAVGRLAMAFESIIISPRLSITRDPGVLQIVIDEDDIQAKGLIKSMSVHSALEDIQRVAEYLSTRLPASIAVPLSAKLVPVFATKLINNWLVPAIPLHLKDIPAFQETLSLVLGLAEYLDELTWSGQSQLVEWVDRSAELWLTKRKEATIAGIRRVCFKGVHTTHTVERVETQVVSKSDSIIKGSEAQDDDWGAEWGDEDTATEESKTAEPVEEEDVSAWGVDDDTEEEPPKTEPKEAAEAGEDEADAWGWDDEVTQAAHTDSSPKLTKSTKVNGASQPQQPVSREITLKETYVVTSIPDAILEIINQVLSDVDALARPPLSSTAIAPAGPGLYAMPSLALAMYRATASTHYQSLAAGNMLIYNDCRRLSSQLSNLLTSLPSSPNPIGPSTPPHLHPTLLAPLRLSIESSIKKTDSLAHRAYGREMDAQRTILRDLLDGAQGFGSCTIAPFASECANAITMTVDRIREVAAIWKVVLSRSVRLQSLGSLLSTAITKVITEIEELPDIPEEESRKLRGFCVQLGELSSLFIADDEGAGGQGDGQQRDLTSIYTPNWFKFQYLAEILDASLADIKYFWQEGELRLEMEKEEVVDLIKALFADSEHRRRAIQDIRR</sequence>
<keyword evidence="4" id="KW-1185">Reference proteome</keyword>
<dbReference type="InterPro" id="IPR046362">
    <property type="entry name" value="Zw10/DSL1_C_sf"/>
</dbReference>
<dbReference type="EMBL" id="MU004184">
    <property type="protein sequence ID" value="KAF2499152.1"/>
    <property type="molecule type" value="Genomic_DNA"/>
</dbReference>
<dbReference type="Proteomes" id="UP000799750">
    <property type="component" value="Unassembled WGS sequence"/>
</dbReference>